<organism evidence="3 4">
    <name type="scientific">[Phormidium ambiguum] IAM M-71</name>
    <dbReference type="NCBI Taxonomy" id="454136"/>
    <lineage>
        <taxon>Bacteria</taxon>
        <taxon>Bacillati</taxon>
        <taxon>Cyanobacteriota</taxon>
        <taxon>Cyanophyceae</taxon>
        <taxon>Oscillatoriophycideae</taxon>
        <taxon>Aerosakkonematales</taxon>
        <taxon>Aerosakkonemataceae</taxon>
        <taxon>Floridanema</taxon>
    </lineage>
</organism>
<evidence type="ECO:0000259" key="1">
    <source>
        <dbReference type="Pfam" id="PF00534"/>
    </source>
</evidence>
<sequence>MPWQKQLIHFWIPNIFQFKGGIQTYSAFLIEALQSLHSDKKYEIFLKHDTSSSTDLSFLANTKFHFAGAVPLQLRTLLFAMQIIINGLYKKPDLVITTHLNFSIVSYLLKRFRGISYWTVVHGVEAWDIQRPNLKIALQHADRIISVSNYTRDRLLKEQQLDPDKISLLPNTFDADRFKIAPKPEYLLKRYGLTVNHSIILTVARLDQDEQYKGYDQIIQALPEIRRHIPNIHYILVGKGSDRSRITQLISQLNLQDCVTLAGFIPDSELGDHYNLCDVFAMPSKGEGFGIVYLEALACGKPTLGGNKDGAVDALCHGELGALVDPDNVTEIAQVLTQILQKKFPHPIMYQPEILRQKVIEIYGFARFKQTLKEIIQTLN</sequence>
<dbReference type="PANTHER" id="PTHR45871:SF1">
    <property type="entry name" value="PHOSPHATIDYLINOSITOL N-ACETYLGLUCOSAMINYLTRANSFERASE SUBUNIT A"/>
    <property type="match status" value="1"/>
</dbReference>
<comment type="caution">
    <text evidence="3">The sequence shown here is derived from an EMBL/GenBank/DDBJ whole genome shotgun (WGS) entry which is preliminary data.</text>
</comment>
<feature type="domain" description="Glycosyl transferase family 1" evidence="1">
    <location>
        <begin position="196"/>
        <end position="343"/>
    </location>
</feature>
<dbReference type="PANTHER" id="PTHR45871">
    <property type="entry name" value="N-ACETYLGLUCOSAMINYL-PHOSPHATIDYLINOSITOL BIOSYNTHETIC PROTEIN"/>
    <property type="match status" value="1"/>
</dbReference>
<feature type="domain" description="Glycosyltransferase subfamily 4-like N-terminal" evidence="2">
    <location>
        <begin position="70"/>
        <end position="177"/>
    </location>
</feature>
<dbReference type="EMBL" id="MRCE01000002">
    <property type="protein sequence ID" value="OKH40419.1"/>
    <property type="molecule type" value="Genomic_DNA"/>
</dbReference>
<gene>
    <name evidence="3" type="ORF">NIES2119_02005</name>
</gene>
<dbReference type="OrthoDB" id="9802525at2"/>
<dbReference type="Pfam" id="PF13439">
    <property type="entry name" value="Glyco_transf_4"/>
    <property type="match status" value="1"/>
</dbReference>
<proteinExistence type="predicted"/>
<evidence type="ECO:0000313" key="3">
    <source>
        <dbReference type="EMBL" id="OKH40419.1"/>
    </source>
</evidence>
<evidence type="ECO:0000259" key="2">
    <source>
        <dbReference type="Pfam" id="PF13439"/>
    </source>
</evidence>
<protein>
    <submittedName>
        <fullName evidence="3">Glycosyltransferase</fullName>
    </submittedName>
</protein>
<dbReference type="AlphaFoldDB" id="A0A1U7ISJ0"/>
<keyword evidence="3" id="KW-0808">Transferase</keyword>
<evidence type="ECO:0000313" key="4">
    <source>
        <dbReference type="Proteomes" id="UP000185860"/>
    </source>
</evidence>
<dbReference type="Proteomes" id="UP000185860">
    <property type="component" value="Unassembled WGS sequence"/>
</dbReference>
<dbReference type="InterPro" id="IPR001296">
    <property type="entry name" value="Glyco_trans_1"/>
</dbReference>
<accession>A0A1U7ISJ0</accession>
<dbReference type="InterPro" id="IPR028098">
    <property type="entry name" value="Glyco_trans_4-like_N"/>
</dbReference>
<reference evidence="3 4" key="1">
    <citation type="submission" date="2016-11" db="EMBL/GenBank/DDBJ databases">
        <title>Draft Genome Sequences of Nine Cyanobacterial Strains from Diverse Habitats.</title>
        <authorList>
            <person name="Zhu T."/>
            <person name="Hou S."/>
            <person name="Lu X."/>
            <person name="Hess W.R."/>
        </authorList>
    </citation>
    <scope>NUCLEOTIDE SEQUENCE [LARGE SCALE GENOMIC DNA]</scope>
    <source>
        <strain evidence="3 4">IAM M-71</strain>
    </source>
</reference>
<name>A0A1U7ISJ0_9CYAN</name>
<dbReference type="SUPFAM" id="SSF53756">
    <property type="entry name" value="UDP-Glycosyltransferase/glycogen phosphorylase"/>
    <property type="match status" value="1"/>
</dbReference>
<dbReference type="STRING" id="454136.NIES2119_02005"/>
<dbReference type="GO" id="GO:0016757">
    <property type="term" value="F:glycosyltransferase activity"/>
    <property type="evidence" value="ECO:0007669"/>
    <property type="project" value="InterPro"/>
</dbReference>
<dbReference type="Pfam" id="PF00534">
    <property type="entry name" value="Glycos_transf_1"/>
    <property type="match status" value="1"/>
</dbReference>
<dbReference type="Gene3D" id="3.40.50.2000">
    <property type="entry name" value="Glycogen Phosphorylase B"/>
    <property type="match status" value="2"/>
</dbReference>